<feature type="domain" description="Jacalin-type lectin" evidence="4">
    <location>
        <begin position="557"/>
        <end position="699"/>
    </location>
</feature>
<dbReference type="Proteomes" id="UP000650467">
    <property type="component" value="Unassembled WGS sequence"/>
</dbReference>
<keyword evidence="2" id="KW-0430">Lectin</keyword>
<name>A0A835VXE6_CHLIN</name>
<feature type="region of interest" description="Disordered" evidence="3">
    <location>
        <begin position="353"/>
        <end position="395"/>
    </location>
</feature>
<sequence>MLIGSSLTRNTSSTRERRLQSSGQSCASGAGSSSLRQGPYGGGPSGAAAAFDDAAWASSGAAPIAEVAVLSGSWIDSIQVRYGDAWAPRRGGGGSSRRTSLVLTPGETIVWASVRYGQYVDGITLRTSRGREKKLGADGVPNSAVATPCMSGQPRLLYITGISKTYLEAITFVWASGAAASPPPPLPPPSPPPRPPPPSPCATGSARAFLQQGPYGQGPSGALAAFDDGAWSAAKPISEVTVMSGNWIDSIQVRYGDTWAPRRGGAGGGTKSSLVLSPGESIVWVSIRYGQYVDGMTVRTSAGRQQVLGTEGVPNSAVATPCVSSGQPRLLYITGISKTYLEAITFVWASGAAASPPPPLPPPSPPPRPPPPSPCATGSARASLQQGPYGQGPSGALAAFDDGAWSAAKPISEVTVMSGNWIDSIQVRYGDTWAPRRGGAGGGTKSSLVLSPGESIVWVSIRYGQYVDGMTVRTSAGRQQVLGTEGVPNSAVATPCVSSGQPRLLYITGISKTYLEAITFVWASGAAASPPPPLPPPSPPPRPPPPSPCATGSARASLQQGPYGQGPSGALAAFDDGAWSAAKPISEVTVMSGNWIDSIQVRYGDTWAPRRGGAGGGTKSSLVLSHSEFIVWVSIRYGKYVDGMTVRTSAGRQQVLGTEGVPNSAVATPCASSGQQPRLLYITGVAASYLEAITFVWTDMGVATPQPSPPRPSPPPPLPAVVIRAPEFLVLGAFGGGGDTAFMDEEKAPAGGGSPLGPRLTGIRVYAGSWIDAIQVSFNGVWGPRRGGGGGSTISELLLAEGEVVTSASVVSGAFVDAVLLSTSLNRSVALGPGRSSAAWAAPCPPGAYQLVGLRGTAGTYLSQVSLVWRLRGSAAAAAQAAAEAEAAARAAGWRPGGKLLPQFDSAQCGGSSGSGSDWKDPTQWCPRATGLLGLPAPSPPTPIRVAALNLDVCDTGAAMRPADVDKSLYDDPYGLERFWGGISRGRAYFNRSTSFVRTVKLPCSAFKGNECKFNDWVNYVDAHAAELGLTDWSSYSQRRLWIVPKATGCTDIGFQAGNNIYVRGDFGAGENDYLNVFKHELGHSLGLGHSGRGTNSYGDSSDPMGYCQRCSYNAPHLLQLGWVSPLATLTSQQLPAAGTTSAPWLLPALADVKASAAAALVIWPDWLDSVEAGGAPTFGAAVVSYRTAVGQDSGLPGEHNGYVHVHRVPALAAGGDTWLEVLVAPGASAVVEAARLVVRVEVQLVHVAGGDARGARVWVCRYAASANECGAR</sequence>
<feature type="compositionally biased region" description="Low complexity" evidence="3">
    <location>
        <begin position="20"/>
        <end position="34"/>
    </location>
</feature>
<feature type="domain" description="Jacalin-type lectin" evidence="4">
    <location>
        <begin position="728"/>
        <end position="871"/>
    </location>
</feature>
<keyword evidence="1" id="KW-0732">Signal</keyword>
<dbReference type="AlphaFoldDB" id="A0A835VXE6"/>
<feature type="domain" description="Jacalin-type lectin" evidence="4">
    <location>
        <begin position="34"/>
        <end position="176"/>
    </location>
</feature>
<evidence type="ECO:0000313" key="5">
    <source>
        <dbReference type="EMBL" id="KAG2429074.1"/>
    </source>
</evidence>
<feature type="compositionally biased region" description="Pro residues" evidence="3">
    <location>
        <begin position="355"/>
        <end position="374"/>
    </location>
</feature>
<dbReference type="SMART" id="SM00915">
    <property type="entry name" value="Jacalin"/>
    <property type="match status" value="4"/>
</dbReference>
<accession>A0A835VXE6</accession>
<evidence type="ECO:0000259" key="4">
    <source>
        <dbReference type="PROSITE" id="PS51752"/>
    </source>
</evidence>
<protein>
    <recommendedName>
        <fullName evidence="4">Jacalin-type lectin domain-containing protein</fullName>
    </recommendedName>
</protein>
<dbReference type="InterPro" id="IPR036404">
    <property type="entry name" value="Jacalin-like_lectin_dom_sf"/>
</dbReference>
<dbReference type="PROSITE" id="PS51752">
    <property type="entry name" value="JACALIN_LECTIN"/>
    <property type="match status" value="5"/>
</dbReference>
<organism evidence="5 6">
    <name type="scientific">Chlamydomonas incerta</name>
    <dbReference type="NCBI Taxonomy" id="51695"/>
    <lineage>
        <taxon>Eukaryota</taxon>
        <taxon>Viridiplantae</taxon>
        <taxon>Chlorophyta</taxon>
        <taxon>core chlorophytes</taxon>
        <taxon>Chlorophyceae</taxon>
        <taxon>CS clade</taxon>
        <taxon>Chlamydomonadales</taxon>
        <taxon>Chlamydomonadaceae</taxon>
        <taxon>Chlamydomonas</taxon>
    </lineage>
</organism>
<keyword evidence="6" id="KW-1185">Reference proteome</keyword>
<dbReference type="GO" id="GO:0030246">
    <property type="term" value="F:carbohydrate binding"/>
    <property type="evidence" value="ECO:0007669"/>
    <property type="project" value="UniProtKB-KW"/>
</dbReference>
<proteinExistence type="predicted"/>
<dbReference type="PANTHER" id="PTHR33589:SF3">
    <property type="entry name" value="ZYMOGEN GRANULE MEMBRANE PROTEIN 16-LIKE"/>
    <property type="match status" value="1"/>
</dbReference>
<feature type="compositionally biased region" description="Polar residues" evidence="3">
    <location>
        <begin position="1"/>
        <end position="13"/>
    </location>
</feature>
<dbReference type="InterPro" id="IPR001229">
    <property type="entry name" value="Jacalin-like_lectin_dom"/>
</dbReference>
<dbReference type="Gene3D" id="3.40.390.10">
    <property type="entry name" value="Collagenase (Catalytic Domain)"/>
    <property type="match status" value="1"/>
</dbReference>
<evidence type="ECO:0000313" key="6">
    <source>
        <dbReference type="Proteomes" id="UP000650467"/>
    </source>
</evidence>
<evidence type="ECO:0000256" key="3">
    <source>
        <dbReference type="SAM" id="MobiDB-lite"/>
    </source>
</evidence>
<feature type="region of interest" description="Disordered" evidence="3">
    <location>
        <begin position="179"/>
        <end position="205"/>
    </location>
</feature>
<evidence type="ECO:0000256" key="2">
    <source>
        <dbReference type="ARBA" id="ARBA00022734"/>
    </source>
</evidence>
<dbReference type="GO" id="GO:0008237">
    <property type="term" value="F:metallopeptidase activity"/>
    <property type="evidence" value="ECO:0007669"/>
    <property type="project" value="InterPro"/>
</dbReference>
<dbReference type="InterPro" id="IPR052321">
    <property type="entry name" value="PolyBind_ProtTraffic"/>
</dbReference>
<feature type="compositionally biased region" description="Pro residues" evidence="3">
    <location>
        <begin position="529"/>
        <end position="548"/>
    </location>
</feature>
<comment type="caution">
    <text evidence="5">The sequence shown here is derived from an EMBL/GenBank/DDBJ whole genome shotgun (WGS) entry which is preliminary data.</text>
</comment>
<dbReference type="EMBL" id="JAEHOC010000032">
    <property type="protein sequence ID" value="KAG2429074.1"/>
    <property type="molecule type" value="Genomic_DNA"/>
</dbReference>
<dbReference type="OrthoDB" id="544128at2759"/>
<gene>
    <name evidence="5" type="ORF">HXX76_011314</name>
</gene>
<dbReference type="Gene3D" id="2.100.10.30">
    <property type="entry name" value="Jacalin-like lectin domain"/>
    <property type="match status" value="5"/>
</dbReference>
<dbReference type="InterPro" id="IPR024079">
    <property type="entry name" value="MetalloPept_cat_dom_sf"/>
</dbReference>
<dbReference type="SUPFAM" id="SSF55486">
    <property type="entry name" value="Metalloproteases ('zincins'), catalytic domain"/>
    <property type="match status" value="1"/>
</dbReference>
<evidence type="ECO:0000256" key="1">
    <source>
        <dbReference type="ARBA" id="ARBA00022729"/>
    </source>
</evidence>
<feature type="region of interest" description="Disordered" evidence="3">
    <location>
        <begin position="1"/>
        <end position="44"/>
    </location>
</feature>
<dbReference type="SUPFAM" id="SSF51101">
    <property type="entry name" value="Mannose-binding lectins"/>
    <property type="match status" value="5"/>
</dbReference>
<dbReference type="PANTHER" id="PTHR33589">
    <property type="entry name" value="OS11G0524900 PROTEIN"/>
    <property type="match status" value="1"/>
</dbReference>
<dbReference type="InterPro" id="IPR008752">
    <property type="entry name" value="Peptidase_M11"/>
</dbReference>
<feature type="domain" description="Jacalin-type lectin" evidence="4">
    <location>
        <begin position="209"/>
        <end position="350"/>
    </location>
</feature>
<dbReference type="Pfam" id="PF05548">
    <property type="entry name" value="Peptidase_M11"/>
    <property type="match status" value="1"/>
</dbReference>
<feature type="compositionally biased region" description="Pro residues" evidence="3">
    <location>
        <begin position="181"/>
        <end position="200"/>
    </location>
</feature>
<feature type="region of interest" description="Disordered" evidence="3">
    <location>
        <begin position="527"/>
        <end position="569"/>
    </location>
</feature>
<feature type="domain" description="Jacalin-type lectin" evidence="4">
    <location>
        <begin position="383"/>
        <end position="524"/>
    </location>
</feature>
<dbReference type="Pfam" id="PF01419">
    <property type="entry name" value="Jacalin"/>
    <property type="match status" value="5"/>
</dbReference>
<reference evidence="5" key="1">
    <citation type="journal article" date="2020" name="bioRxiv">
        <title>Comparative genomics of Chlamydomonas.</title>
        <authorList>
            <person name="Craig R.J."/>
            <person name="Hasan A.R."/>
            <person name="Ness R.W."/>
            <person name="Keightley P.D."/>
        </authorList>
    </citation>
    <scope>NUCLEOTIDE SEQUENCE</scope>
    <source>
        <strain evidence="5">SAG 7.73</strain>
    </source>
</reference>